<dbReference type="InterPro" id="IPR020613">
    <property type="entry name" value="Thiolase_CS"/>
</dbReference>
<feature type="active site" description="Proton acceptor" evidence="4">
    <location>
        <position position="345"/>
    </location>
</feature>
<evidence type="ECO:0000256" key="4">
    <source>
        <dbReference type="PIRSR" id="PIRSR000429-1"/>
    </source>
</evidence>
<evidence type="ECO:0000256" key="1">
    <source>
        <dbReference type="ARBA" id="ARBA00010982"/>
    </source>
</evidence>
<proteinExistence type="inferred from homology"/>
<gene>
    <name evidence="8" type="ORF">A0128_17225</name>
</gene>
<feature type="active site" description="Proton acceptor" evidence="4">
    <location>
        <position position="375"/>
    </location>
</feature>
<dbReference type="FunFam" id="3.40.47.10:FF:000010">
    <property type="entry name" value="Acetyl-CoA acetyltransferase (Thiolase)"/>
    <property type="match status" value="1"/>
</dbReference>
<dbReference type="InterPro" id="IPR020610">
    <property type="entry name" value="Thiolase_AS"/>
</dbReference>
<dbReference type="SUPFAM" id="SSF53901">
    <property type="entry name" value="Thiolase-like"/>
    <property type="match status" value="2"/>
</dbReference>
<feature type="domain" description="Thiolase N-terminal" evidence="6">
    <location>
        <begin position="3"/>
        <end position="258"/>
    </location>
</feature>
<dbReference type="GO" id="GO:0003988">
    <property type="term" value="F:acetyl-CoA C-acyltransferase activity"/>
    <property type="evidence" value="ECO:0007669"/>
    <property type="project" value="UniProtKB-ARBA"/>
</dbReference>
<dbReference type="Pfam" id="PF00108">
    <property type="entry name" value="Thiolase_N"/>
    <property type="match status" value="1"/>
</dbReference>
<dbReference type="Pfam" id="PF02803">
    <property type="entry name" value="Thiolase_C"/>
    <property type="match status" value="1"/>
</dbReference>
<dbReference type="InterPro" id="IPR020616">
    <property type="entry name" value="Thiolase_N"/>
</dbReference>
<evidence type="ECO:0000259" key="7">
    <source>
        <dbReference type="Pfam" id="PF02803"/>
    </source>
</evidence>
<comment type="similarity">
    <text evidence="1 5">Belongs to the thiolase-like superfamily. Thiolase family.</text>
</comment>
<dbReference type="InterPro" id="IPR016039">
    <property type="entry name" value="Thiolase-like"/>
</dbReference>
<evidence type="ECO:0000259" key="6">
    <source>
        <dbReference type="Pfam" id="PF00108"/>
    </source>
</evidence>
<protein>
    <submittedName>
        <fullName evidence="8">Beta-ketoadipyl CoA thiolase</fullName>
    </submittedName>
</protein>
<dbReference type="InterPro" id="IPR002155">
    <property type="entry name" value="Thiolase"/>
</dbReference>
<dbReference type="NCBIfam" id="TIGR01930">
    <property type="entry name" value="AcCoA-C-Actrans"/>
    <property type="match status" value="1"/>
</dbReference>
<dbReference type="KEGG" id="laj:A0128_17225"/>
<evidence type="ECO:0000256" key="5">
    <source>
        <dbReference type="RuleBase" id="RU003557"/>
    </source>
</evidence>
<dbReference type="InterPro" id="IPR020617">
    <property type="entry name" value="Thiolase_C"/>
</dbReference>
<dbReference type="PROSITE" id="PS00737">
    <property type="entry name" value="THIOLASE_2"/>
    <property type="match status" value="1"/>
</dbReference>
<dbReference type="PANTHER" id="PTHR18919">
    <property type="entry name" value="ACETYL-COA C-ACYLTRANSFERASE"/>
    <property type="match status" value="1"/>
</dbReference>
<reference evidence="8 9" key="1">
    <citation type="submission" date="2016-04" db="EMBL/GenBank/DDBJ databases">
        <title>Complete genome seqeunce of Leptospira alstonii serovar Room22.</title>
        <authorList>
            <person name="Nally J.E."/>
            <person name="Bayles D.O."/>
            <person name="Hurley D."/>
            <person name="Fanning S."/>
            <person name="McMahon B.J."/>
            <person name="Arent Z."/>
        </authorList>
    </citation>
    <scope>NUCLEOTIDE SEQUENCE [LARGE SCALE GENOMIC DNA]</scope>
    <source>
        <strain evidence="8 9">GWTS #1</strain>
    </source>
</reference>
<keyword evidence="2 5" id="KW-0808">Transferase</keyword>
<feature type="domain" description="Thiolase C-terminal" evidence="7">
    <location>
        <begin position="266"/>
        <end position="387"/>
    </location>
</feature>
<dbReference type="InterPro" id="IPR020615">
    <property type="entry name" value="Thiolase_acyl_enz_int_AS"/>
</dbReference>
<name>A0A1D7V0T6_9LEPT</name>
<dbReference type="PROSITE" id="PS00099">
    <property type="entry name" value="THIOLASE_3"/>
    <property type="match status" value="1"/>
</dbReference>
<evidence type="ECO:0000256" key="3">
    <source>
        <dbReference type="ARBA" id="ARBA00023315"/>
    </source>
</evidence>
<evidence type="ECO:0000313" key="8">
    <source>
        <dbReference type="EMBL" id="AOP35427.1"/>
    </source>
</evidence>
<dbReference type="EMBL" id="CP015217">
    <property type="protein sequence ID" value="AOP35427.1"/>
    <property type="molecule type" value="Genomic_DNA"/>
</dbReference>
<dbReference type="OrthoDB" id="9764892at2"/>
<keyword evidence="3 5" id="KW-0012">Acyltransferase</keyword>
<accession>A0A1D7V0T6</accession>
<dbReference type="Gene3D" id="3.40.47.10">
    <property type="match status" value="2"/>
</dbReference>
<dbReference type="AlphaFoldDB" id="A0A1D7V0T6"/>
<sequence>MTVIIDGTRTPFGKFGGGLKDFSSSELGVITAKETIRKTGIDPKEIEEAIYGNVIQDDQDSAYLARHIALRSGLAESSSALTLNRLCGSGLESIIAGARKILSKENQLILAGGTESMSNAPFVLKNARWGNKYGNSITEDRLAQSLTDCFVDLTMGMTAENISKHFQISRADQDDWAGISQVRAERATIQGAFSDEMIPIQTKGKKSVLLQKDEQIRGAECVDQLKNLPTAFLKDGSVTAGNASGINDGAASVLLSSENWAKNAKLKPLAHILGYANVGCDPKMMGLGPVFAIPKALSHAGIKIEDVDLFEINEAYASQTLAVIRELKLDPEKTNVNGGAIAIGHPLGASGARVTLSLAYELKRKNKKIGVASLCIGGGQGIAIVLENSEFRN</sequence>
<dbReference type="PIRSF" id="PIRSF000429">
    <property type="entry name" value="Ac-CoA_Ac_transf"/>
    <property type="match status" value="1"/>
</dbReference>
<organism evidence="8 9">
    <name type="scientific">Leptospira tipperaryensis</name>
    <dbReference type="NCBI Taxonomy" id="2564040"/>
    <lineage>
        <taxon>Bacteria</taxon>
        <taxon>Pseudomonadati</taxon>
        <taxon>Spirochaetota</taxon>
        <taxon>Spirochaetia</taxon>
        <taxon>Leptospirales</taxon>
        <taxon>Leptospiraceae</taxon>
        <taxon>Leptospira</taxon>
    </lineage>
</organism>
<dbReference type="PANTHER" id="PTHR18919:SF107">
    <property type="entry name" value="ACETYL-COA ACETYLTRANSFERASE, CYTOSOLIC"/>
    <property type="match status" value="1"/>
</dbReference>
<dbReference type="Proteomes" id="UP000094197">
    <property type="component" value="Chromosome 1"/>
</dbReference>
<evidence type="ECO:0000313" key="9">
    <source>
        <dbReference type="Proteomes" id="UP000094197"/>
    </source>
</evidence>
<dbReference type="RefSeq" id="WP_069608630.1">
    <property type="nucleotide sequence ID" value="NZ_CP015217.1"/>
</dbReference>
<evidence type="ECO:0000256" key="2">
    <source>
        <dbReference type="ARBA" id="ARBA00022679"/>
    </source>
</evidence>
<dbReference type="PROSITE" id="PS00098">
    <property type="entry name" value="THIOLASE_1"/>
    <property type="match status" value="1"/>
</dbReference>
<keyword evidence="9" id="KW-1185">Reference proteome</keyword>
<dbReference type="CDD" id="cd00751">
    <property type="entry name" value="thiolase"/>
    <property type="match status" value="1"/>
</dbReference>
<feature type="active site" description="Acyl-thioester intermediate" evidence="4">
    <location>
        <position position="87"/>
    </location>
</feature>